<dbReference type="InterPro" id="IPR001117">
    <property type="entry name" value="Cu-oxidase_2nd"/>
</dbReference>
<reference evidence="7 8" key="1">
    <citation type="journal article" date="2012" name="J. Bacteriol.">
        <title>Draft Genome Sequence of Mesorhizobium alhagi CCNWXJ12-2T, a Novel Salt-Resistant Species Isolated from the Desert of Northwestern China.</title>
        <authorList>
            <person name="Zhou M."/>
            <person name="Chen W."/>
            <person name="Chen H."/>
            <person name="Wei G."/>
        </authorList>
    </citation>
    <scope>NUCLEOTIDE SEQUENCE [LARGE SCALE GENOMIC DNA]</scope>
    <source>
        <strain evidence="7 8">CCNWXJ12-2</strain>
    </source>
</reference>
<dbReference type="Gene3D" id="2.60.40.420">
    <property type="entry name" value="Cupredoxins - blue copper proteins"/>
    <property type="match status" value="3"/>
</dbReference>
<dbReference type="AlphaFoldDB" id="H0HUJ3"/>
<dbReference type="GO" id="GO:0005507">
    <property type="term" value="F:copper ion binding"/>
    <property type="evidence" value="ECO:0007669"/>
    <property type="project" value="InterPro"/>
</dbReference>
<dbReference type="PATRIC" id="fig|1107882.3.peg.3745"/>
<feature type="domain" description="Plastocyanin-like" evidence="4">
    <location>
        <begin position="177"/>
        <end position="329"/>
    </location>
</feature>
<organism evidence="7 8">
    <name type="scientific">Mesorhizobium alhagi CCNWXJ12-2</name>
    <dbReference type="NCBI Taxonomy" id="1107882"/>
    <lineage>
        <taxon>Bacteria</taxon>
        <taxon>Pseudomonadati</taxon>
        <taxon>Pseudomonadota</taxon>
        <taxon>Alphaproteobacteria</taxon>
        <taxon>Hyphomicrobiales</taxon>
        <taxon>Phyllobacteriaceae</taxon>
        <taxon>Allomesorhizobium</taxon>
    </lineage>
</organism>
<dbReference type="InterPro" id="IPR002355">
    <property type="entry name" value="Cu_oxidase_Cu_BS"/>
</dbReference>
<dbReference type="InterPro" id="IPR011707">
    <property type="entry name" value="Cu-oxidase-like_N"/>
</dbReference>
<dbReference type="OrthoDB" id="9757546at2"/>
<dbReference type="PROSITE" id="PS00080">
    <property type="entry name" value="MULTICOPPER_OXIDASE2"/>
    <property type="match status" value="1"/>
</dbReference>
<dbReference type="PROSITE" id="PS00079">
    <property type="entry name" value="MULTICOPPER_OXIDASE1"/>
    <property type="match status" value="1"/>
</dbReference>
<keyword evidence="1" id="KW-0479">Metal-binding</keyword>
<sequence>MNPLNSEISNSKPKEAIMKRRDFLKTTFTGAVVLATPPSLITAAFASQSGSQIRLGIVRRTIDVNGKAASVFGLQRTDGATGLRLRAGDAFNVRLQNETAESTIIHWHGLTPPWPSDGVPDAPLPLIAAGADRTYDFPVGKPGTHWMHAHTLQEQALLAAPLIVADPEDDGRDEQEVVILLHDFSFSSPEELLARLTGGGAAPMQHGGMDMSEATAGAMAGMNHGGMAMDLNDIEYDAYLANDRTLDDPEVVLMETGGRARVRIINGATATAFTIDFGELEGELIAVDGQDIEPVKGRRFPMTMGQRIDVRVQLPRESRSFPILALREGSKERTGVILRPAGAAVAKVASVGADNAPVLDLALEAQLRAATPLTSRPADKAFDMALTGDMAAYRWGLQTNPPLVVDQGDRVEVTLRNTSMMAHPMHLHGHHFQVVAIDGQRFAGAVRDTVLLPPNRSVTIAVDAGNHGQWAFHCHHLYHMATGMMSTFAYRA</sequence>
<evidence type="ECO:0000256" key="3">
    <source>
        <dbReference type="ARBA" id="ARBA00023008"/>
    </source>
</evidence>
<dbReference type="Pfam" id="PF07731">
    <property type="entry name" value="Cu-oxidase_2"/>
    <property type="match status" value="1"/>
</dbReference>
<dbReference type="InterPro" id="IPR006311">
    <property type="entry name" value="TAT_signal"/>
</dbReference>
<dbReference type="InterPro" id="IPR045087">
    <property type="entry name" value="Cu-oxidase_fam"/>
</dbReference>
<dbReference type="InterPro" id="IPR008972">
    <property type="entry name" value="Cupredoxin"/>
</dbReference>
<dbReference type="CDD" id="cd13887">
    <property type="entry name" value="CuRO_2_MCO_like_2"/>
    <property type="match status" value="1"/>
</dbReference>
<evidence type="ECO:0000259" key="5">
    <source>
        <dbReference type="Pfam" id="PF07731"/>
    </source>
</evidence>
<dbReference type="Proteomes" id="UP000003250">
    <property type="component" value="Unassembled WGS sequence"/>
</dbReference>
<evidence type="ECO:0000256" key="1">
    <source>
        <dbReference type="ARBA" id="ARBA00022723"/>
    </source>
</evidence>
<dbReference type="InterPro" id="IPR033138">
    <property type="entry name" value="Cu_oxidase_CS"/>
</dbReference>
<evidence type="ECO:0000259" key="6">
    <source>
        <dbReference type="Pfam" id="PF07732"/>
    </source>
</evidence>
<dbReference type="InterPro" id="IPR034279">
    <property type="entry name" value="CuRO_3_CopA"/>
</dbReference>
<dbReference type="SUPFAM" id="SSF49503">
    <property type="entry name" value="Cupredoxins"/>
    <property type="match status" value="3"/>
</dbReference>
<keyword evidence="2" id="KW-0560">Oxidoreductase</keyword>
<dbReference type="PROSITE" id="PS51318">
    <property type="entry name" value="TAT"/>
    <property type="match status" value="1"/>
</dbReference>
<evidence type="ECO:0000313" key="8">
    <source>
        <dbReference type="Proteomes" id="UP000003250"/>
    </source>
</evidence>
<evidence type="ECO:0000259" key="4">
    <source>
        <dbReference type="Pfam" id="PF00394"/>
    </source>
</evidence>
<proteinExistence type="predicted"/>
<dbReference type="PANTHER" id="PTHR11709:SF394">
    <property type="entry name" value="FI03373P-RELATED"/>
    <property type="match status" value="1"/>
</dbReference>
<dbReference type="CDD" id="cd13865">
    <property type="entry name" value="CuRO_1_LCC_like_3"/>
    <property type="match status" value="1"/>
</dbReference>
<protein>
    <submittedName>
        <fullName evidence="7">Multicopper oxidase, type 2</fullName>
    </submittedName>
</protein>
<keyword evidence="8" id="KW-1185">Reference proteome</keyword>
<dbReference type="EMBL" id="AHAM01000158">
    <property type="protein sequence ID" value="EHK55593.1"/>
    <property type="molecule type" value="Genomic_DNA"/>
</dbReference>
<accession>H0HUJ3</accession>
<name>H0HUJ3_9HYPH</name>
<dbReference type="InterPro" id="IPR011706">
    <property type="entry name" value="Cu-oxidase_C"/>
</dbReference>
<evidence type="ECO:0000256" key="2">
    <source>
        <dbReference type="ARBA" id="ARBA00023002"/>
    </source>
</evidence>
<evidence type="ECO:0000313" key="7">
    <source>
        <dbReference type="EMBL" id="EHK55593.1"/>
    </source>
</evidence>
<gene>
    <name evidence="7" type="ORF">MAXJ12_19173</name>
</gene>
<dbReference type="Pfam" id="PF07732">
    <property type="entry name" value="Cu-oxidase_3"/>
    <property type="match status" value="1"/>
</dbReference>
<dbReference type="GO" id="GO:0016491">
    <property type="term" value="F:oxidoreductase activity"/>
    <property type="evidence" value="ECO:0007669"/>
    <property type="project" value="UniProtKB-KW"/>
</dbReference>
<dbReference type="PANTHER" id="PTHR11709">
    <property type="entry name" value="MULTI-COPPER OXIDASE"/>
    <property type="match status" value="1"/>
</dbReference>
<feature type="domain" description="Plastocyanin-like" evidence="6">
    <location>
        <begin position="82"/>
        <end position="168"/>
    </location>
</feature>
<dbReference type="CDD" id="cd13896">
    <property type="entry name" value="CuRO_3_CopA"/>
    <property type="match status" value="1"/>
</dbReference>
<keyword evidence="3" id="KW-0186">Copper</keyword>
<feature type="domain" description="Plastocyanin-like" evidence="5">
    <location>
        <begin position="388"/>
        <end position="490"/>
    </location>
</feature>
<dbReference type="Pfam" id="PF00394">
    <property type="entry name" value="Cu-oxidase"/>
    <property type="match status" value="1"/>
</dbReference>